<sequence length="448" mass="49708">MAIKVKYQVKKNWMGDPCVPKTLAWDSLTCSYSTSIRPRITSLNLSSSDLRGDISSSFANLKGVQYLNLSNNNLTGSIPDALSQLPLLSVLDLAGNQLSGSIPSGLLKRIQDGSLDLSSSLQLENRRFTYQELEMMTDNFQLELGRGGFGCVYDGFLEDHTRVAVKLMFKNSKQGDKEFLGEAQILTRIHHKNLVSMIGYCKDGDNMALVYEYMSEGTLQEHIAGLEYLHKGCNPPLIHRDVKATNILLNAMLEAKIADFGLSKAFNRNNDTHVSTNTLAGTPGYVDPEYLMTMQPTTKSDVYSFGVVLLELVTGKPALLRDLDNTSIIQWVQQHLARGNIEDVVDARMHGDHDINSVWKVVDIALKCTMQESIHRPTMTGVVAMLQECIELENRHLKDYAANSENHNSSYNTYGVDQSTNVIQSNDAFEVGHNIARVPTMATGPVAR</sequence>
<keyword evidence="16" id="KW-1185">Reference proteome</keyword>
<dbReference type="Pfam" id="PF13855">
    <property type="entry name" value="LRR_8"/>
    <property type="match status" value="1"/>
</dbReference>
<keyword evidence="9 12" id="KW-0067">ATP-binding</keyword>
<evidence type="ECO:0000256" key="11">
    <source>
        <dbReference type="ARBA" id="ARBA00023136"/>
    </source>
</evidence>
<evidence type="ECO:0000256" key="1">
    <source>
        <dbReference type="ARBA" id="ARBA00004162"/>
    </source>
</evidence>
<evidence type="ECO:0000256" key="12">
    <source>
        <dbReference type="PROSITE-ProRule" id="PRU10141"/>
    </source>
</evidence>
<dbReference type="SUPFAM" id="SSF52058">
    <property type="entry name" value="L domain-like"/>
    <property type="match status" value="1"/>
</dbReference>
<accession>B8B091</accession>
<evidence type="ECO:0000259" key="14">
    <source>
        <dbReference type="PROSITE" id="PS50011"/>
    </source>
</evidence>
<reference evidence="15 16" key="1">
    <citation type="journal article" date="2005" name="PLoS Biol.">
        <title>The genomes of Oryza sativa: a history of duplications.</title>
        <authorList>
            <person name="Yu J."/>
            <person name="Wang J."/>
            <person name="Lin W."/>
            <person name="Li S."/>
            <person name="Li H."/>
            <person name="Zhou J."/>
            <person name="Ni P."/>
            <person name="Dong W."/>
            <person name="Hu S."/>
            <person name="Zeng C."/>
            <person name="Zhang J."/>
            <person name="Zhang Y."/>
            <person name="Li R."/>
            <person name="Xu Z."/>
            <person name="Li S."/>
            <person name="Li X."/>
            <person name="Zheng H."/>
            <person name="Cong L."/>
            <person name="Lin L."/>
            <person name="Yin J."/>
            <person name="Geng J."/>
            <person name="Li G."/>
            <person name="Shi J."/>
            <person name="Liu J."/>
            <person name="Lv H."/>
            <person name="Li J."/>
            <person name="Wang J."/>
            <person name="Deng Y."/>
            <person name="Ran L."/>
            <person name="Shi X."/>
            <person name="Wang X."/>
            <person name="Wu Q."/>
            <person name="Li C."/>
            <person name="Ren X."/>
            <person name="Wang J."/>
            <person name="Wang X."/>
            <person name="Li D."/>
            <person name="Liu D."/>
            <person name="Zhang X."/>
            <person name="Ji Z."/>
            <person name="Zhao W."/>
            <person name="Sun Y."/>
            <person name="Zhang Z."/>
            <person name="Bao J."/>
            <person name="Han Y."/>
            <person name="Dong L."/>
            <person name="Ji J."/>
            <person name="Chen P."/>
            <person name="Wu S."/>
            <person name="Liu J."/>
            <person name="Xiao Y."/>
            <person name="Bu D."/>
            <person name="Tan J."/>
            <person name="Yang L."/>
            <person name="Ye C."/>
            <person name="Zhang J."/>
            <person name="Xu J."/>
            <person name="Zhou Y."/>
            <person name="Yu Y."/>
            <person name="Zhang B."/>
            <person name="Zhuang S."/>
            <person name="Wei H."/>
            <person name="Liu B."/>
            <person name="Lei M."/>
            <person name="Yu H."/>
            <person name="Li Y."/>
            <person name="Xu H."/>
            <person name="Wei S."/>
            <person name="He X."/>
            <person name="Fang L."/>
            <person name="Zhang Z."/>
            <person name="Zhang Y."/>
            <person name="Huang X."/>
            <person name="Su Z."/>
            <person name="Tong W."/>
            <person name="Li J."/>
            <person name="Tong Z."/>
            <person name="Li S."/>
            <person name="Ye J."/>
            <person name="Wang L."/>
            <person name="Fang L."/>
            <person name="Lei T."/>
            <person name="Chen C."/>
            <person name="Chen H."/>
            <person name="Xu Z."/>
            <person name="Li H."/>
            <person name="Huang H."/>
            <person name="Zhang F."/>
            <person name="Xu H."/>
            <person name="Li N."/>
            <person name="Zhao C."/>
            <person name="Li S."/>
            <person name="Dong L."/>
            <person name="Huang Y."/>
            <person name="Li L."/>
            <person name="Xi Y."/>
            <person name="Qi Q."/>
            <person name="Li W."/>
            <person name="Zhang B."/>
            <person name="Hu W."/>
            <person name="Zhang Y."/>
            <person name="Tian X."/>
            <person name="Jiao Y."/>
            <person name="Liang X."/>
            <person name="Jin J."/>
            <person name="Gao L."/>
            <person name="Zheng W."/>
            <person name="Hao B."/>
            <person name="Liu S."/>
            <person name="Wang W."/>
            <person name="Yuan L."/>
            <person name="Cao M."/>
            <person name="McDermott J."/>
            <person name="Samudrala R."/>
            <person name="Wang J."/>
            <person name="Wong G.K."/>
            <person name="Yang H."/>
        </authorList>
    </citation>
    <scope>NUCLEOTIDE SEQUENCE [LARGE SCALE GENOMIC DNA]</scope>
    <source>
        <strain evidence="16">cv. 93-11</strain>
    </source>
</reference>
<dbReference type="PANTHER" id="PTHR45631:SF114">
    <property type="entry name" value="OS05G0525800 PROTEIN"/>
    <property type="match status" value="1"/>
</dbReference>
<keyword evidence="11" id="KW-0472">Membrane</keyword>
<feature type="domain" description="Protein kinase" evidence="14">
    <location>
        <begin position="138"/>
        <end position="390"/>
    </location>
</feature>
<evidence type="ECO:0000256" key="3">
    <source>
        <dbReference type="ARBA" id="ARBA00022679"/>
    </source>
</evidence>
<keyword evidence="3" id="KW-0808">Transferase</keyword>
<dbReference type="SMART" id="SM00220">
    <property type="entry name" value="S_TKc"/>
    <property type="match status" value="1"/>
</dbReference>
<evidence type="ECO:0000256" key="2">
    <source>
        <dbReference type="ARBA" id="ARBA00022614"/>
    </source>
</evidence>
<evidence type="ECO:0000256" key="4">
    <source>
        <dbReference type="ARBA" id="ARBA00022692"/>
    </source>
</evidence>
<keyword evidence="6" id="KW-0677">Repeat</keyword>
<evidence type="ECO:0000256" key="6">
    <source>
        <dbReference type="ARBA" id="ARBA00022737"/>
    </source>
</evidence>
<dbReference type="Proteomes" id="UP000007015">
    <property type="component" value="Chromosome 5"/>
</dbReference>
<dbReference type="Gene3D" id="3.30.200.20">
    <property type="entry name" value="Phosphorylase Kinase, domain 1"/>
    <property type="match status" value="1"/>
</dbReference>
<evidence type="ECO:0000256" key="8">
    <source>
        <dbReference type="ARBA" id="ARBA00022777"/>
    </source>
</evidence>
<evidence type="ECO:0000313" key="16">
    <source>
        <dbReference type="Proteomes" id="UP000007015"/>
    </source>
</evidence>
<evidence type="ECO:0000256" key="5">
    <source>
        <dbReference type="ARBA" id="ARBA00022729"/>
    </source>
</evidence>
<dbReference type="HOGENOM" id="CLU_000288_92_6_1"/>
<dbReference type="Pfam" id="PF00069">
    <property type="entry name" value="Pkinase"/>
    <property type="match status" value="1"/>
</dbReference>
<dbReference type="InterPro" id="IPR017441">
    <property type="entry name" value="Protein_kinase_ATP_BS"/>
</dbReference>
<dbReference type="InterPro" id="IPR000719">
    <property type="entry name" value="Prot_kinase_dom"/>
</dbReference>
<organism evidence="15 16">
    <name type="scientific">Oryza sativa subsp. indica</name>
    <name type="common">Rice</name>
    <dbReference type="NCBI Taxonomy" id="39946"/>
    <lineage>
        <taxon>Eukaryota</taxon>
        <taxon>Viridiplantae</taxon>
        <taxon>Streptophyta</taxon>
        <taxon>Embryophyta</taxon>
        <taxon>Tracheophyta</taxon>
        <taxon>Spermatophyta</taxon>
        <taxon>Magnoliopsida</taxon>
        <taxon>Liliopsida</taxon>
        <taxon>Poales</taxon>
        <taxon>Poaceae</taxon>
        <taxon>BOP clade</taxon>
        <taxon>Oryzoideae</taxon>
        <taxon>Oryzeae</taxon>
        <taxon>Oryzinae</taxon>
        <taxon>Oryza</taxon>
        <taxon>Oryza sativa</taxon>
    </lineage>
</organism>
<name>B8B091_ORYSI</name>
<dbReference type="AlphaFoldDB" id="B8B091"/>
<dbReference type="InterPro" id="IPR011009">
    <property type="entry name" value="Kinase-like_dom_sf"/>
</dbReference>
<dbReference type="Gene3D" id="1.10.510.10">
    <property type="entry name" value="Transferase(Phosphotransferase) domain 1"/>
    <property type="match status" value="1"/>
</dbReference>
<dbReference type="InterPro" id="IPR008271">
    <property type="entry name" value="Ser/Thr_kinase_AS"/>
</dbReference>
<dbReference type="STRING" id="39946.B8B091"/>
<evidence type="ECO:0000256" key="7">
    <source>
        <dbReference type="ARBA" id="ARBA00022741"/>
    </source>
</evidence>
<evidence type="ECO:0000256" key="9">
    <source>
        <dbReference type="ARBA" id="ARBA00022840"/>
    </source>
</evidence>
<evidence type="ECO:0000256" key="13">
    <source>
        <dbReference type="RuleBase" id="RU000304"/>
    </source>
</evidence>
<dbReference type="GO" id="GO:0005524">
    <property type="term" value="F:ATP binding"/>
    <property type="evidence" value="ECO:0007669"/>
    <property type="project" value="UniProtKB-UniRule"/>
</dbReference>
<dbReference type="EMBL" id="CM000130">
    <property type="protein sequence ID" value="EEC79559.1"/>
    <property type="molecule type" value="Genomic_DNA"/>
</dbReference>
<dbReference type="PROSITE" id="PS50011">
    <property type="entry name" value="PROTEIN_KINASE_DOM"/>
    <property type="match status" value="1"/>
</dbReference>
<keyword evidence="5" id="KW-0732">Signal</keyword>
<gene>
    <name evidence="15" type="ORF">OsI_20687</name>
</gene>
<keyword evidence="13" id="KW-0723">Serine/threonine-protein kinase</keyword>
<dbReference type="PROSITE" id="PS00108">
    <property type="entry name" value="PROTEIN_KINASE_ST"/>
    <property type="match status" value="1"/>
</dbReference>
<comment type="subcellular location">
    <subcellularLocation>
        <location evidence="1">Cell membrane</location>
        <topology evidence="1">Single-pass membrane protein</topology>
    </subcellularLocation>
</comment>
<dbReference type="InterPro" id="IPR032675">
    <property type="entry name" value="LRR_dom_sf"/>
</dbReference>
<dbReference type="PANTHER" id="PTHR45631">
    <property type="entry name" value="OS07G0107800 PROTEIN-RELATED"/>
    <property type="match status" value="1"/>
</dbReference>
<dbReference type="OMA" id="DHGAMES"/>
<keyword evidence="7 12" id="KW-0547">Nucleotide-binding</keyword>
<keyword evidence="10" id="KW-1133">Transmembrane helix</keyword>
<comment type="similarity">
    <text evidence="13">Belongs to the protein kinase superfamily.</text>
</comment>
<proteinExistence type="inferred from homology"/>
<protein>
    <recommendedName>
        <fullName evidence="14">Protein kinase domain-containing protein</fullName>
    </recommendedName>
</protein>
<evidence type="ECO:0000256" key="10">
    <source>
        <dbReference type="ARBA" id="ARBA00022989"/>
    </source>
</evidence>
<dbReference type="Gene3D" id="3.80.10.10">
    <property type="entry name" value="Ribonuclease Inhibitor"/>
    <property type="match status" value="1"/>
</dbReference>
<dbReference type="GO" id="GO:0005886">
    <property type="term" value="C:plasma membrane"/>
    <property type="evidence" value="ECO:0007669"/>
    <property type="project" value="UniProtKB-SubCell"/>
</dbReference>
<dbReference type="GO" id="GO:0004674">
    <property type="term" value="F:protein serine/threonine kinase activity"/>
    <property type="evidence" value="ECO:0007669"/>
    <property type="project" value="UniProtKB-KW"/>
</dbReference>
<dbReference type="SUPFAM" id="SSF56112">
    <property type="entry name" value="Protein kinase-like (PK-like)"/>
    <property type="match status" value="1"/>
</dbReference>
<keyword evidence="4" id="KW-0812">Transmembrane</keyword>
<dbReference type="InterPro" id="IPR001611">
    <property type="entry name" value="Leu-rich_rpt"/>
</dbReference>
<keyword evidence="8" id="KW-0418">Kinase</keyword>
<evidence type="ECO:0000313" key="15">
    <source>
        <dbReference type="EMBL" id="EEC79559.1"/>
    </source>
</evidence>
<dbReference type="FunFam" id="3.30.200.20:FF:000394">
    <property type="entry name" value="Leucine-rich repeat receptor-like protein kinase"/>
    <property type="match status" value="1"/>
</dbReference>
<keyword evidence="2" id="KW-0433">Leucine-rich repeat</keyword>
<dbReference type="Gramene" id="BGIOSGA020227-TA">
    <property type="protein sequence ID" value="BGIOSGA020227-PA"/>
    <property type="gene ID" value="BGIOSGA020227"/>
</dbReference>
<dbReference type="PROSITE" id="PS00107">
    <property type="entry name" value="PROTEIN_KINASE_ATP"/>
    <property type="match status" value="1"/>
</dbReference>
<dbReference type="FunFam" id="3.80.10.10:FF:000129">
    <property type="entry name" value="Leucine-rich repeat receptor-like kinase"/>
    <property type="match status" value="1"/>
</dbReference>
<feature type="binding site" evidence="12">
    <location>
        <position position="166"/>
    </location>
    <ligand>
        <name>ATP</name>
        <dbReference type="ChEBI" id="CHEBI:30616"/>
    </ligand>
</feature>